<gene>
    <name evidence="14" type="ORF">C0V82_22105</name>
</gene>
<comment type="subcellular location">
    <subcellularLocation>
        <location evidence="1 10">Cell outer membrane</location>
        <topology evidence="1 10">Multi-pass membrane protein</topology>
    </subcellularLocation>
</comment>
<keyword evidence="14" id="KW-0614">Plasmid</keyword>
<evidence type="ECO:0000256" key="8">
    <source>
        <dbReference type="ARBA" id="ARBA00023136"/>
    </source>
</evidence>
<dbReference type="GO" id="GO:0015889">
    <property type="term" value="P:cobalamin transport"/>
    <property type="evidence" value="ECO:0007669"/>
    <property type="project" value="TreeGrafter"/>
</dbReference>
<evidence type="ECO:0000256" key="7">
    <source>
        <dbReference type="ARBA" id="ARBA00023077"/>
    </source>
</evidence>
<keyword evidence="3 10" id="KW-1134">Transmembrane beta strand</keyword>
<evidence type="ECO:0000256" key="11">
    <source>
        <dbReference type="RuleBase" id="RU003357"/>
    </source>
</evidence>
<dbReference type="PANTHER" id="PTHR30069">
    <property type="entry name" value="TONB-DEPENDENT OUTER MEMBRANE RECEPTOR"/>
    <property type="match status" value="1"/>
</dbReference>
<dbReference type="EMBL" id="CP025613">
    <property type="protein sequence ID" value="AUN33102.1"/>
    <property type="molecule type" value="Genomic_DNA"/>
</dbReference>
<keyword evidence="8 10" id="KW-0472">Membrane</keyword>
<keyword evidence="15" id="KW-1185">Reference proteome</keyword>
<dbReference type="Pfam" id="PF00593">
    <property type="entry name" value="TonB_dep_Rec_b-barrel"/>
    <property type="match status" value="1"/>
</dbReference>
<name>A0A2K9NJ52_9PROT</name>
<dbReference type="Gene3D" id="2.170.130.10">
    <property type="entry name" value="TonB-dependent receptor, plug domain"/>
    <property type="match status" value="1"/>
</dbReference>
<keyword evidence="6" id="KW-0406">Ion transport</keyword>
<dbReference type="InterPro" id="IPR037066">
    <property type="entry name" value="Plug_dom_sf"/>
</dbReference>
<sequence>MPSPYWAYTGPDYRHEMTPVPSPGAGVMVCACPPNSSTRTKRSYEVSRVSYFRAALLGAAASLTASAALAEPTQVAEIIVSANKVPTAQERVGSSVSIIDSAEIERRQQVQALDLLKRVPGVSISRNGGLGSTSTVRLRGSESGMVKVLIDGVEVNDASGANNEFDFNSLMTGDIEKIEVLKGPQSALYGNDAMGGVINVITKRGEGETKIRGTLEAGAYGTFRQQAGLTGGTEQVDYALSAANLHTDGFSRTFAGNEKDGTDARSVSGRLGVKASDILRFDLNAGWSWLDTEFDPFGGDGPSSQEKETWQVRGAGTLSLLDGAFENVLAASYASTDRDFDEPTGFYRFSTFDSRRKALDYQGNLRLRDADVATIGLSVDEEKAETTNTTSSSTTTGLDDSVTTKSAFVQYQAAVTSDLTLTLGGRVDDHEQFGTEGTWRATGAYQVPATGTVLRASYGTANKAPTLYQLYDPFYGNKNLSAEDGKGADIGFDQKLLDGRVGFGASLFRNTYTNMIGFSNGYINVARARTKGVELTFEATPVESVLIQANYTYLDAKDTRTGRDLPRRPQDTINASVDWTVVDGIDVGAALRYVGKQRDTASATSPILDSYTTVDFTARWAVLDNVSLFGRVENLFDEDYQEVRTYSAPGRSAFGGVTVSF</sequence>
<feature type="domain" description="TonB-dependent receptor plug" evidence="13">
    <location>
        <begin position="90"/>
        <end position="197"/>
    </location>
</feature>
<keyword evidence="5" id="KW-0732">Signal</keyword>
<proteinExistence type="inferred from homology"/>
<geneLocation type="plasmid" evidence="14 15">
    <name>unnamed1</name>
</geneLocation>
<dbReference type="InterPro" id="IPR039426">
    <property type="entry name" value="TonB-dep_rcpt-like"/>
</dbReference>
<evidence type="ECO:0000256" key="1">
    <source>
        <dbReference type="ARBA" id="ARBA00004571"/>
    </source>
</evidence>
<evidence type="ECO:0000313" key="15">
    <source>
        <dbReference type="Proteomes" id="UP000234752"/>
    </source>
</evidence>
<evidence type="ECO:0000256" key="10">
    <source>
        <dbReference type="PROSITE-ProRule" id="PRU01360"/>
    </source>
</evidence>
<feature type="domain" description="TonB-dependent receptor-like beta-barrel" evidence="12">
    <location>
        <begin position="259"/>
        <end position="635"/>
    </location>
</feature>
<evidence type="ECO:0000256" key="3">
    <source>
        <dbReference type="ARBA" id="ARBA00022452"/>
    </source>
</evidence>
<keyword evidence="2 10" id="KW-0813">Transport</keyword>
<dbReference type="GO" id="GO:0006811">
    <property type="term" value="P:monoatomic ion transport"/>
    <property type="evidence" value="ECO:0007669"/>
    <property type="project" value="UniProtKB-KW"/>
</dbReference>
<evidence type="ECO:0000256" key="4">
    <source>
        <dbReference type="ARBA" id="ARBA00022692"/>
    </source>
</evidence>
<dbReference type="PROSITE" id="PS52016">
    <property type="entry name" value="TONB_DEPENDENT_REC_3"/>
    <property type="match status" value="1"/>
</dbReference>
<evidence type="ECO:0000256" key="2">
    <source>
        <dbReference type="ARBA" id="ARBA00022448"/>
    </source>
</evidence>
<dbReference type="KEGG" id="ncb:C0V82_22105"/>
<dbReference type="PANTHER" id="PTHR30069:SF53">
    <property type="entry name" value="COLICIN I RECEPTOR-RELATED"/>
    <property type="match status" value="1"/>
</dbReference>
<dbReference type="Pfam" id="PF07715">
    <property type="entry name" value="Plug"/>
    <property type="match status" value="1"/>
</dbReference>
<keyword evidence="7 11" id="KW-0798">TonB box</keyword>
<dbReference type="InterPro" id="IPR000531">
    <property type="entry name" value="Beta-barrel_TonB"/>
</dbReference>
<dbReference type="AlphaFoldDB" id="A0A2K9NJ52"/>
<evidence type="ECO:0000259" key="12">
    <source>
        <dbReference type="Pfam" id="PF00593"/>
    </source>
</evidence>
<dbReference type="SUPFAM" id="SSF56935">
    <property type="entry name" value="Porins"/>
    <property type="match status" value="1"/>
</dbReference>
<dbReference type="Gene3D" id="2.40.170.20">
    <property type="entry name" value="TonB-dependent receptor, beta-barrel domain"/>
    <property type="match status" value="1"/>
</dbReference>
<keyword evidence="9 10" id="KW-0998">Cell outer membrane</keyword>
<protein>
    <recommendedName>
        <fullName evidence="16">TonB-dependent receptor</fullName>
    </recommendedName>
</protein>
<dbReference type="InterPro" id="IPR036942">
    <property type="entry name" value="Beta-barrel_TonB_sf"/>
</dbReference>
<evidence type="ECO:0000313" key="14">
    <source>
        <dbReference type="EMBL" id="AUN33102.1"/>
    </source>
</evidence>
<dbReference type="Proteomes" id="UP000234752">
    <property type="component" value="Plasmid unnamed1"/>
</dbReference>
<comment type="similarity">
    <text evidence="10 11">Belongs to the TonB-dependent receptor family.</text>
</comment>
<organism evidence="14 15">
    <name type="scientific">Niveispirillum cyanobacteriorum</name>
    <dbReference type="NCBI Taxonomy" id="1612173"/>
    <lineage>
        <taxon>Bacteria</taxon>
        <taxon>Pseudomonadati</taxon>
        <taxon>Pseudomonadota</taxon>
        <taxon>Alphaproteobacteria</taxon>
        <taxon>Rhodospirillales</taxon>
        <taxon>Azospirillaceae</taxon>
        <taxon>Niveispirillum</taxon>
    </lineage>
</organism>
<evidence type="ECO:0008006" key="16">
    <source>
        <dbReference type="Google" id="ProtNLM"/>
    </source>
</evidence>
<dbReference type="InterPro" id="IPR012910">
    <property type="entry name" value="Plug_dom"/>
</dbReference>
<evidence type="ECO:0000256" key="5">
    <source>
        <dbReference type="ARBA" id="ARBA00022729"/>
    </source>
</evidence>
<keyword evidence="4 10" id="KW-0812">Transmembrane</keyword>
<dbReference type="GO" id="GO:0009279">
    <property type="term" value="C:cell outer membrane"/>
    <property type="evidence" value="ECO:0007669"/>
    <property type="project" value="UniProtKB-SubCell"/>
</dbReference>
<reference evidence="14 15" key="1">
    <citation type="submission" date="2017-12" db="EMBL/GenBank/DDBJ databases">
        <title>Genomes of bacteria within cyanobacterial aggregates.</title>
        <authorList>
            <person name="Cai H."/>
        </authorList>
    </citation>
    <scope>NUCLEOTIDE SEQUENCE [LARGE SCALE GENOMIC DNA]</scope>
    <source>
        <strain evidence="14 15">TH16</strain>
        <plasmid evidence="14 15">unnamed1</plasmid>
    </source>
</reference>
<evidence type="ECO:0000259" key="13">
    <source>
        <dbReference type="Pfam" id="PF07715"/>
    </source>
</evidence>
<dbReference type="CDD" id="cd01347">
    <property type="entry name" value="ligand_gated_channel"/>
    <property type="match status" value="1"/>
</dbReference>
<evidence type="ECO:0000256" key="9">
    <source>
        <dbReference type="ARBA" id="ARBA00023237"/>
    </source>
</evidence>
<accession>A0A2K9NJ52</accession>
<evidence type="ECO:0000256" key="6">
    <source>
        <dbReference type="ARBA" id="ARBA00023065"/>
    </source>
</evidence>